<dbReference type="GO" id="GO:0003677">
    <property type="term" value="F:DNA binding"/>
    <property type="evidence" value="ECO:0007669"/>
    <property type="project" value="UniProtKB-KW"/>
</dbReference>
<evidence type="ECO:0000259" key="6">
    <source>
        <dbReference type="Pfam" id="PF13356"/>
    </source>
</evidence>
<dbReference type="InterPro" id="IPR013762">
    <property type="entry name" value="Integrase-like_cat_sf"/>
</dbReference>
<keyword evidence="9" id="KW-1185">Reference proteome</keyword>
<dbReference type="CDD" id="cd00801">
    <property type="entry name" value="INT_P4_C"/>
    <property type="match status" value="1"/>
</dbReference>
<dbReference type="PANTHER" id="PTHR30629:SF2">
    <property type="entry name" value="PROPHAGE INTEGRASE INTS-RELATED"/>
    <property type="match status" value="1"/>
</dbReference>
<organism evidence="8 9">
    <name type="scientific">Sphingobium phenoxybenzoativorans</name>
    <dbReference type="NCBI Taxonomy" id="1592790"/>
    <lineage>
        <taxon>Bacteria</taxon>
        <taxon>Pseudomonadati</taxon>
        <taxon>Pseudomonadota</taxon>
        <taxon>Alphaproteobacteria</taxon>
        <taxon>Sphingomonadales</taxon>
        <taxon>Sphingomonadaceae</taxon>
        <taxon>Sphingobium</taxon>
    </lineage>
</organism>
<name>A0A975K3U7_9SPHN</name>
<dbReference type="InterPro" id="IPR038488">
    <property type="entry name" value="Integrase_DNA-bd_sf"/>
</dbReference>
<keyword evidence="2" id="KW-0229">DNA integration</keyword>
<sequence>MRLTEQNVIEAKAGDCALKLWDDDGLYLLVQPNGSKIWRLKCHGAGLNRVLHFGRYPQISLEEARIRRDDALRAMAAGRDIWREIKESPVQTLKFEAIARTWHRDREHVLNPFYASRLMQRLELDIFPMLGGEIITRITPFQVLATLRKIEERGALTMALQLKRTVGKIFRYAMANGWAERDPTAGFSDALKPRVRTQHCRHVSFAEFPGFLRKVAAYEDLGRLYKPHIVREALILTILTWARTAEIRFATWDEFEDIDGPTPLWRVPTERMKMRQEHLVPLSRQAANLVRNLRQESRSKFLFAGRSGDRPISQNTMISACYRMGYRRAQTIHGLRGLASTWANEQQRYNADCIEMALSHHVADVRGAYNSALYLEPRRRLLQDWADTVARMGLFPADAMDPANLFQTHIATPVRKTLSFTTSFKGQFFSQTCK</sequence>
<dbReference type="Gene3D" id="1.10.443.10">
    <property type="entry name" value="Intergrase catalytic core"/>
    <property type="match status" value="1"/>
</dbReference>
<dbReference type="AlphaFoldDB" id="A0A975K3U7"/>
<feature type="domain" description="Tyr recombinase" evidence="5">
    <location>
        <begin position="234"/>
        <end position="363"/>
    </location>
</feature>
<dbReference type="InterPro" id="IPR011010">
    <property type="entry name" value="DNA_brk_join_enz"/>
</dbReference>
<dbReference type="InterPro" id="IPR050808">
    <property type="entry name" value="Phage_Integrase"/>
</dbReference>
<gene>
    <name evidence="8" type="ORF">KFK14_14790</name>
</gene>
<evidence type="ECO:0000256" key="1">
    <source>
        <dbReference type="ARBA" id="ARBA00008857"/>
    </source>
</evidence>
<dbReference type="KEGG" id="spph:KFK14_14790"/>
<dbReference type="PANTHER" id="PTHR30629">
    <property type="entry name" value="PROPHAGE INTEGRASE"/>
    <property type="match status" value="1"/>
</dbReference>
<dbReference type="InterPro" id="IPR002104">
    <property type="entry name" value="Integrase_catalytic"/>
</dbReference>
<dbReference type="InterPro" id="IPR010998">
    <property type="entry name" value="Integrase_recombinase_N"/>
</dbReference>
<accession>A0A975K3U7</accession>
<dbReference type="Gene3D" id="1.10.150.130">
    <property type="match status" value="1"/>
</dbReference>
<dbReference type="EMBL" id="CP073910">
    <property type="protein sequence ID" value="QUT04341.1"/>
    <property type="molecule type" value="Genomic_DNA"/>
</dbReference>
<evidence type="ECO:0000259" key="7">
    <source>
        <dbReference type="Pfam" id="PF22022"/>
    </source>
</evidence>
<dbReference type="InterPro" id="IPR053876">
    <property type="entry name" value="Phage_int_M"/>
</dbReference>
<dbReference type="GO" id="GO:0006310">
    <property type="term" value="P:DNA recombination"/>
    <property type="evidence" value="ECO:0007669"/>
    <property type="project" value="UniProtKB-KW"/>
</dbReference>
<evidence type="ECO:0000313" key="9">
    <source>
        <dbReference type="Proteomes" id="UP000681425"/>
    </source>
</evidence>
<dbReference type="GO" id="GO:0015074">
    <property type="term" value="P:DNA integration"/>
    <property type="evidence" value="ECO:0007669"/>
    <property type="project" value="UniProtKB-KW"/>
</dbReference>
<evidence type="ECO:0000313" key="8">
    <source>
        <dbReference type="EMBL" id="QUT04341.1"/>
    </source>
</evidence>
<dbReference type="InterPro" id="IPR025166">
    <property type="entry name" value="Integrase_DNA_bind_dom"/>
</dbReference>
<evidence type="ECO:0000256" key="3">
    <source>
        <dbReference type="ARBA" id="ARBA00023125"/>
    </source>
</evidence>
<dbReference type="Pfam" id="PF00589">
    <property type="entry name" value="Phage_integrase"/>
    <property type="match status" value="1"/>
</dbReference>
<evidence type="ECO:0000259" key="5">
    <source>
        <dbReference type="Pfam" id="PF00589"/>
    </source>
</evidence>
<dbReference type="Gene3D" id="3.30.160.390">
    <property type="entry name" value="Integrase, DNA-binding domain"/>
    <property type="match status" value="1"/>
</dbReference>
<feature type="domain" description="Phage integrase central" evidence="7">
    <location>
        <begin position="95"/>
        <end position="188"/>
    </location>
</feature>
<evidence type="ECO:0000256" key="2">
    <source>
        <dbReference type="ARBA" id="ARBA00022908"/>
    </source>
</evidence>
<reference evidence="8" key="1">
    <citation type="submission" date="2021-04" db="EMBL/GenBank/DDBJ databases">
        <title>Isolation of p-tert-butylphenol degrading bacteria Sphingobium phenoxybenzoativorans Tas13 from active sludge.</title>
        <authorList>
            <person name="Li Y."/>
        </authorList>
    </citation>
    <scope>NUCLEOTIDE SEQUENCE</scope>
    <source>
        <strain evidence="8">Tas13</strain>
    </source>
</reference>
<comment type="similarity">
    <text evidence="1">Belongs to the 'phage' integrase family.</text>
</comment>
<dbReference type="Pfam" id="PF13356">
    <property type="entry name" value="Arm-DNA-bind_3"/>
    <property type="match status" value="1"/>
</dbReference>
<proteinExistence type="inferred from homology"/>
<keyword evidence="4" id="KW-0233">DNA recombination</keyword>
<dbReference type="Proteomes" id="UP000681425">
    <property type="component" value="Chromosome"/>
</dbReference>
<dbReference type="SUPFAM" id="SSF56349">
    <property type="entry name" value="DNA breaking-rejoining enzymes"/>
    <property type="match status" value="1"/>
</dbReference>
<dbReference type="Pfam" id="PF22022">
    <property type="entry name" value="Phage_int_M"/>
    <property type="match status" value="1"/>
</dbReference>
<protein>
    <submittedName>
        <fullName evidence="8">Integrase arm-type DNA-binding domain-containing protein</fullName>
    </submittedName>
</protein>
<feature type="domain" description="Integrase DNA-binding" evidence="6">
    <location>
        <begin position="4"/>
        <end position="85"/>
    </location>
</feature>
<evidence type="ECO:0000256" key="4">
    <source>
        <dbReference type="ARBA" id="ARBA00023172"/>
    </source>
</evidence>
<dbReference type="RefSeq" id="WP_212608171.1">
    <property type="nucleotide sequence ID" value="NZ_CP073910.1"/>
</dbReference>
<keyword evidence="3 8" id="KW-0238">DNA-binding</keyword>